<evidence type="ECO:0000313" key="10">
    <source>
        <dbReference type="Proteomes" id="UP000614601"/>
    </source>
</evidence>
<dbReference type="InterPro" id="IPR050214">
    <property type="entry name" value="Cys_Synth/Cystath_Beta-Synth"/>
</dbReference>
<dbReference type="InterPro" id="IPR001926">
    <property type="entry name" value="TrpB-like_PALP"/>
</dbReference>
<evidence type="ECO:0000259" key="8">
    <source>
        <dbReference type="Pfam" id="PF00291"/>
    </source>
</evidence>
<feature type="domain" description="Tryptophan synthase beta chain-like PALP" evidence="8">
    <location>
        <begin position="416"/>
        <end position="708"/>
    </location>
</feature>
<comment type="pathway">
    <text evidence="2">Amino-acid biosynthesis; L-cysteine biosynthesis; L-cysteine from L-homocysteine and L-serine: step 1/2.</text>
</comment>
<comment type="similarity">
    <text evidence="3">Belongs to the cysteine synthase/cystathionine beta-synthase family.</text>
</comment>
<dbReference type="OrthoDB" id="728at2759"/>
<protein>
    <recommendedName>
        <fullName evidence="5">cystathionine beta-synthase</fullName>
        <ecNumber evidence="5">4.2.1.22</ecNumber>
    </recommendedName>
</protein>
<dbReference type="GO" id="GO:0030170">
    <property type="term" value="F:pyridoxal phosphate binding"/>
    <property type="evidence" value="ECO:0007669"/>
    <property type="project" value="UniProtKB-ARBA"/>
</dbReference>
<keyword evidence="10" id="KW-1185">Reference proteome</keyword>
<dbReference type="Proteomes" id="UP000614601">
    <property type="component" value="Unassembled WGS sequence"/>
</dbReference>
<dbReference type="InterPro" id="IPR036052">
    <property type="entry name" value="TrpB-like_PALP_sf"/>
</dbReference>
<dbReference type="Pfam" id="PF00291">
    <property type="entry name" value="PALP"/>
    <property type="match status" value="2"/>
</dbReference>
<dbReference type="EC" id="4.2.1.22" evidence="5"/>
<dbReference type="PROSITE" id="PS00901">
    <property type="entry name" value="CYS_SYNTHASE"/>
    <property type="match status" value="2"/>
</dbReference>
<feature type="domain" description="Tryptophan synthase beta chain-like PALP" evidence="8">
    <location>
        <begin position="47"/>
        <end position="340"/>
    </location>
</feature>
<comment type="cofactor">
    <cofactor evidence="1">
        <name>pyridoxal 5'-phosphate</name>
        <dbReference type="ChEBI" id="CHEBI:597326"/>
    </cofactor>
</comment>
<sequence>MSEDLLPYSPEAADSCHWKENGVEDGFGFHEFKEYPVKQNKIKNTILEAIGSTPLVKLNRIPKEYGIECDVYGKVEFLNAGGSVKDRIAVRMVELAEQTGRLRPGMTIIEPTSGNTGIGLALVAAVKGYRCIIVMPEKMSHEKVITMKALGAEIVRSKDDAAFDSPDSHIGKAFALHKKIPNSVILDQYINCGNPMVHYESTAEEIMDSLDGQVDMVVAGVGTGGSITGLARKLKDKVPDCKIVGVDPIGSVLADKKDDDVGAHFEVEGIGYDFVPTVLDLSSVDEWQKTGDKETFLMARKLNRDEGILSGGSSGAILCGALRAAKPLKKGQKCVVILPDGIRNYLTKFACDDWMVKKKFMEKVENGISIFPKETFDISKVYDPESKSDAAFQSISGPWPISHASLFRPKIMETIDGAIGRTPLVKLNKIAEEEGLQAEVLVKAEYMNAGGSVKDRIALRMVQLAEESGVLKPGMTVIEPTSGNTGVGLAMMCAIRGYKCIIVMPKKMSQEKEATLKSLGAVIVRTENHHHHTSADSHIGVALRLQKEIPGAIILDQYRNVANPLAHYEGTAEEILWATDNKVDAVVISAGTGGTVSGIAKRIKEAAPSCKVYGVDPDGSILADPSCRETHGYEVEGTGYDFVPAVLDRSLVDEWIKTNDQDSFTTARRLIRDEGLLCGGSSGANVWAAIQVAKKLGPGKRVVTVLPDSIRNYMTKFVDDEWMKSKGFQV</sequence>
<dbReference type="Proteomes" id="UP000783686">
    <property type="component" value="Unassembled WGS sequence"/>
</dbReference>
<accession>A0A811LB65</accession>
<evidence type="ECO:0000256" key="7">
    <source>
        <dbReference type="ARBA" id="ARBA00047490"/>
    </source>
</evidence>
<organism evidence="9 10">
    <name type="scientific">Bursaphelenchus okinawaensis</name>
    <dbReference type="NCBI Taxonomy" id="465554"/>
    <lineage>
        <taxon>Eukaryota</taxon>
        <taxon>Metazoa</taxon>
        <taxon>Ecdysozoa</taxon>
        <taxon>Nematoda</taxon>
        <taxon>Chromadorea</taxon>
        <taxon>Rhabditida</taxon>
        <taxon>Tylenchina</taxon>
        <taxon>Tylenchomorpha</taxon>
        <taxon>Aphelenchoidea</taxon>
        <taxon>Aphelenchoididae</taxon>
        <taxon>Bursaphelenchus</taxon>
    </lineage>
</organism>
<dbReference type="AlphaFoldDB" id="A0A811LB65"/>
<evidence type="ECO:0000313" key="9">
    <source>
        <dbReference type="EMBL" id="CAD5224767.1"/>
    </source>
</evidence>
<comment type="catalytic activity">
    <reaction evidence="7">
        <text>L-homocysteine + L-serine = L,L-cystathionine + H2O</text>
        <dbReference type="Rhea" id="RHEA:10112"/>
        <dbReference type="ChEBI" id="CHEBI:15377"/>
        <dbReference type="ChEBI" id="CHEBI:33384"/>
        <dbReference type="ChEBI" id="CHEBI:58161"/>
        <dbReference type="ChEBI" id="CHEBI:58199"/>
        <dbReference type="EC" id="4.2.1.22"/>
    </reaction>
</comment>
<name>A0A811LB65_9BILA</name>
<reference evidence="9" key="1">
    <citation type="submission" date="2020-09" db="EMBL/GenBank/DDBJ databases">
        <authorList>
            <person name="Kikuchi T."/>
        </authorList>
    </citation>
    <scope>NUCLEOTIDE SEQUENCE</scope>
    <source>
        <strain evidence="9">SH1</strain>
    </source>
</reference>
<gene>
    <name evidence="9" type="ORF">BOKJ2_LOCUS11243</name>
</gene>
<dbReference type="Gene3D" id="3.40.50.1100">
    <property type="match status" value="4"/>
</dbReference>
<dbReference type="GO" id="GO:0006535">
    <property type="term" value="P:cysteine biosynthetic process from serine"/>
    <property type="evidence" value="ECO:0007669"/>
    <property type="project" value="InterPro"/>
</dbReference>
<dbReference type="EMBL" id="CAJFCW020000005">
    <property type="protein sequence ID" value="CAG9120176.1"/>
    <property type="molecule type" value="Genomic_DNA"/>
</dbReference>
<proteinExistence type="inferred from homology"/>
<comment type="subunit">
    <text evidence="4">Monomer.</text>
</comment>
<dbReference type="EMBL" id="CAJFDH010000005">
    <property type="protein sequence ID" value="CAD5224767.1"/>
    <property type="molecule type" value="Genomic_DNA"/>
</dbReference>
<keyword evidence="6" id="KW-0663">Pyridoxal phosphate</keyword>
<evidence type="ECO:0000256" key="5">
    <source>
        <dbReference type="ARBA" id="ARBA00012041"/>
    </source>
</evidence>
<evidence type="ECO:0000256" key="1">
    <source>
        <dbReference type="ARBA" id="ARBA00001933"/>
    </source>
</evidence>
<evidence type="ECO:0000256" key="2">
    <source>
        <dbReference type="ARBA" id="ARBA00005003"/>
    </source>
</evidence>
<dbReference type="InterPro" id="IPR001216">
    <property type="entry name" value="P-phosphate_BS"/>
</dbReference>
<dbReference type="GO" id="GO:0004122">
    <property type="term" value="F:cystathionine beta-synthase activity"/>
    <property type="evidence" value="ECO:0007669"/>
    <property type="project" value="UniProtKB-EC"/>
</dbReference>
<evidence type="ECO:0000256" key="4">
    <source>
        <dbReference type="ARBA" id="ARBA00011245"/>
    </source>
</evidence>
<dbReference type="FunFam" id="3.40.50.1100:FF:000118">
    <property type="entry name" value="Related to CYS4-cystathionine beta-synthase"/>
    <property type="match status" value="2"/>
</dbReference>
<dbReference type="FunFam" id="3.40.50.1100:FF:000003">
    <property type="entry name" value="Cystathionine beta-synthase"/>
    <property type="match status" value="2"/>
</dbReference>
<evidence type="ECO:0000256" key="6">
    <source>
        <dbReference type="ARBA" id="ARBA00022898"/>
    </source>
</evidence>
<comment type="caution">
    <text evidence="9">The sequence shown here is derived from an EMBL/GenBank/DDBJ whole genome shotgun (WGS) entry which is preliminary data.</text>
</comment>
<evidence type="ECO:0000256" key="3">
    <source>
        <dbReference type="ARBA" id="ARBA00007103"/>
    </source>
</evidence>
<dbReference type="PANTHER" id="PTHR10314">
    <property type="entry name" value="CYSTATHIONINE BETA-SYNTHASE"/>
    <property type="match status" value="1"/>
</dbReference>
<dbReference type="SUPFAM" id="SSF53686">
    <property type="entry name" value="Tryptophan synthase beta subunit-like PLP-dependent enzymes"/>
    <property type="match status" value="2"/>
</dbReference>
<dbReference type="CDD" id="cd01561">
    <property type="entry name" value="CBS_like"/>
    <property type="match status" value="2"/>
</dbReference>